<organism evidence="13 14">
    <name type="scientific">Vagococcus hydrophili</name>
    <dbReference type="NCBI Taxonomy" id="2714947"/>
    <lineage>
        <taxon>Bacteria</taxon>
        <taxon>Bacillati</taxon>
        <taxon>Bacillota</taxon>
        <taxon>Bacilli</taxon>
        <taxon>Lactobacillales</taxon>
        <taxon>Enterococcaceae</taxon>
        <taxon>Vagococcus</taxon>
    </lineage>
</organism>
<evidence type="ECO:0000256" key="7">
    <source>
        <dbReference type="ARBA" id="ARBA00022842"/>
    </source>
</evidence>
<dbReference type="InterPro" id="IPR019999">
    <property type="entry name" value="Anth_synth_I-like"/>
</dbReference>
<dbReference type="RefSeq" id="WP_166034804.1">
    <property type="nucleotide sequence ID" value="NZ_CP049887.1"/>
</dbReference>
<evidence type="ECO:0000256" key="4">
    <source>
        <dbReference type="ARBA" id="ARBA00020653"/>
    </source>
</evidence>
<keyword evidence="8" id="KW-0456">Lyase</keyword>
<keyword evidence="14" id="KW-1185">Reference proteome</keyword>
<evidence type="ECO:0000313" key="14">
    <source>
        <dbReference type="Proteomes" id="UP000501747"/>
    </source>
</evidence>
<feature type="domain" description="Chorismate-utilising enzyme C-terminal" evidence="11">
    <location>
        <begin position="189"/>
        <end position="442"/>
    </location>
</feature>
<dbReference type="Pfam" id="PF04715">
    <property type="entry name" value="Anth_synt_I_N"/>
    <property type="match status" value="1"/>
</dbReference>
<evidence type="ECO:0000256" key="9">
    <source>
        <dbReference type="ARBA" id="ARBA00025634"/>
    </source>
</evidence>
<evidence type="ECO:0000259" key="11">
    <source>
        <dbReference type="Pfam" id="PF00425"/>
    </source>
</evidence>
<evidence type="ECO:0000256" key="5">
    <source>
        <dbReference type="ARBA" id="ARBA00022679"/>
    </source>
</evidence>
<dbReference type="PANTHER" id="PTHR11236">
    <property type="entry name" value="AMINOBENZOATE/ANTHRANILATE SYNTHASE"/>
    <property type="match status" value="1"/>
</dbReference>
<proteinExistence type="predicted"/>
<dbReference type="GO" id="GO:0009396">
    <property type="term" value="P:folic acid-containing compound biosynthetic process"/>
    <property type="evidence" value="ECO:0007669"/>
    <property type="project" value="InterPro"/>
</dbReference>
<reference evidence="13 14" key="1">
    <citation type="submission" date="2020-03" db="EMBL/GenBank/DDBJ databases">
        <title>Vagococcus sp. nov., isolated from beetles.</title>
        <authorList>
            <person name="Hyun D.-W."/>
            <person name="Bae J.-W."/>
        </authorList>
    </citation>
    <scope>NUCLEOTIDE SEQUENCE [LARGE SCALE GENOMIC DNA]</scope>
    <source>
        <strain evidence="13 14">HDW17B</strain>
    </source>
</reference>
<dbReference type="PRINTS" id="PR00095">
    <property type="entry name" value="ANTSNTHASEI"/>
</dbReference>
<evidence type="ECO:0000256" key="8">
    <source>
        <dbReference type="ARBA" id="ARBA00023239"/>
    </source>
</evidence>
<comment type="catalytic activity">
    <reaction evidence="10">
        <text>chorismate + L-glutamine = anthranilate + pyruvate + L-glutamate + H(+)</text>
        <dbReference type="Rhea" id="RHEA:21732"/>
        <dbReference type="ChEBI" id="CHEBI:15361"/>
        <dbReference type="ChEBI" id="CHEBI:15378"/>
        <dbReference type="ChEBI" id="CHEBI:16567"/>
        <dbReference type="ChEBI" id="CHEBI:29748"/>
        <dbReference type="ChEBI" id="CHEBI:29985"/>
        <dbReference type="ChEBI" id="CHEBI:58359"/>
        <dbReference type="EC" id="4.1.3.27"/>
    </reaction>
</comment>
<evidence type="ECO:0000256" key="6">
    <source>
        <dbReference type="ARBA" id="ARBA00022723"/>
    </source>
</evidence>
<dbReference type="Proteomes" id="UP000501747">
    <property type="component" value="Chromosome"/>
</dbReference>
<dbReference type="Gene3D" id="3.60.120.10">
    <property type="entry name" value="Anthranilate synthase"/>
    <property type="match status" value="1"/>
</dbReference>
<evidence type="ECO:0000259" key="12">
    <source>
        <dbReference type="Pfam" id="PF04715"/>
    </source>
</evidence>
<feature type="domain" description="Anthranilate synthase component I N-terminal" evidence="12">
    <location>
        <begin position="17"/>
        <end position="143"/>
    </location>
</feature>
<dbReference type="EC" id="2.6.1.85" evidence="3"/>
<dbReference type="AlphaFoldDB" id="A0A6G8AUB8"/>
<accession>A0A6G8AUB8</accession>
<dbReference type="InterPro" id="IPR005801">
    <property type="entry name" value="ADC_synthase"/>
</dbReference>
<protein>
    <recommendedName>
        <fullName evidence="4">Anthranilate synthase component 1</fullName>
        <ecNumber evidence="3">2.6.1.85</ecNumber>
    </recommendedName>
</protein>
<gene>
    <name evidence="13" type="primary">pabB</name>
    <name evidence="13" type="ORF">G7082_09195</name>
</gene>
<dbReference type="NCBIfam" id="TIGR00553">
    <property type="entry name" value="pabB"/>
    <property type="match status" value="1"/>
</dbReference>
<dbReference type="GO" id="GO:0000162">
    <property type="term" value="P:L-tryptophan biosynthetic process"/>
    <property type="evidence" value="ECO:0007669"/>
    <property type="project" value="TreeGrafter"/>
</dbReference>
<comment type="subunit">
    <text evidence="2">Heterotetramer consisting of two non-identical subunits: a beta subunit (TrpG) and a large alpha subunit (TrpE).</text>
</comment>
<dbReference type="InterPro" id="IPR005802">
    <property type="entry name" value="ADC_synth_comp_1"/>
</dbReference>
<evidence type="ECO:0000256" key="2">
    <source>
        <dbReference type="ARBA" id="ARBA00011575"/>
    </source>
</evidence>
<dbReference type="PANTHER" id="PTHR11236:SF48">
    <property type="entry name" value="ISOCHORISMATE SYNTHASE MENF"/>
    <property type="match status" value="1"/>
</dbReference>
<keyword evidence="5 13" id="KW-0808">Transferase</keyword>
<dbReference type="SUPFAM" id="SSF56322">
    <property type="entry name" value="ADC synthase"/>
    <property type="match status" value="1"/>
</dbReference>
<dbReference type="InterPro" id="IPR006805">
    <property type="entry name" value="Anth_synth_I_N"/>
</dbReference>
<dbReference type="GO" id="GO:0046872">
    <property type="term" value="F:metal ion binding"/>
    <property type="evidence" value="ECO:0007669"/>
    <property type="project" value="UniProtKB-KW"/>
</dbReference>
<dbReference type="InterPro" id="IPR015890">
    <property type="entry name" value="Chorismate_C"/>
</dbReference>
<evidence type="ECO:0000256" key="1">
    <source>
        <dbReference type="ARBA" id="ARBA00001946"/>
    </source>
</evidence>
<evidence type="ECO:0000256" key="3">
    <source>
        <dbReference type="ARBA" id="ARBA00013139"/>
    </source>
</evidence>
<comment type="function">
    <text evidence="9">Part of a heterotetrameric complex that catalyzes the two-step biosynthesis of anthranilate, an intermediate in the biosynthesis of L-tryptophan. In the first step, the glutamine-binding beta subunit (TrpG) of anthranilate synthase (AS) provides the glutamine amidotransferase activity which generates ammonia as a substrate that, along with chorismate, is used in the second step, catalyzed by the large alpha subunit of AS (TrpE) to produce anthranilate. In the absence of TrpG, TrpE can synthesize anthranilate directly from chorismate and high concentrations of ammonia.</text>
</comment>
<dbReference type="GO" id="GO:0046820">
    <property type="term" value="F:4-amino-4-deoxychorismate synthase activity"/>
    <property type="evidence" value="ECO:0007669"/>
    <property type="project" value="UniProtKB-EC"/>
</dbReference>
<dbReference type="EMBL" id="CP049887">
    <property type="protein sequence ID" value="QIL48668.1"/>
    <property type="molecule type" value="Genomic_DNA"/>
</dbReference>
<dbReference type="Pfam" id="PF00425">
    <property type="entry name" value="Chorismate_bind"/>
    <property type="match status" value="1"/>
</dbReference>
<name>A0A6G8AUB8_9ENTE</name>
<evidence type="ECO:0000313" key="13">
    <source>
        <dbReference type="EMBL" id="QIL48668.1"/>
    </source>
</evidence>
<keyword evidence="6" id="KW-0479">Metal-binding</keyword>
<comment type="cofactor">
    <cofactor evidence="1">
        <name>Mg(2+)</name>
        <dbReference type="ChEBI" id="CHEBI:18420"/>
    </cofactor>
</comment>
<sequence>MSTQIKYYQDYPSISTIFNLFKEDDYAAFLDSSLVNELGHFSIIGIDPYLIIESSENSVKLNHEVVNQTVEEILNEQLINDFTPTVAGLPITKGALGFYSYDYGRKIMGVPTRHKDEIGMNDAIFCFYDTFIIEDHHKKQLAIVCNGKLSSTNDRLEALEQIILTTNSENYVPANQNLSQPVITTNMAKDAYISAIEKVVNYIYEGDIYVMNLTRQLQIKSDITPFDLFRKLRRINPSPFGGYLNYPEFQIVSSSPERFMKIENREITTRPIKGTRKRGQTPEEDELLRQDLANSEKEKSELLMVVDLERNDLNKICQAGSVKVPNLFSIEPYATVFHLVADVTGTLKKEISSVDAILSASPGGSITGNPKFRAMEIIDELEKSRRGLYTGSIGYFSLDGNCDFNIVIRTAVAKDGCFHLGVGGGLTYESDPIDEFEETNQKAKAIIESFKN</sequence>
<keyword evidence="13" id="KW-0032">Aminotransferase</keyword>
<dbReference type="GO" id="GO:0004049">
    <property type="term" value="F:anthranilate synthase activity"/>
    <property type="evidence" value="ECO:0007669"/>
    <property type="project" value="UniProtKB-EC"/>
</dbReference>
<dbReference type="KEGG" id="vhy:G7082_09195"/>
<keyword evidence="7" id="KW-0460">Magnesium</keyword>
<evidence type="ECO:0000256" key="10">
    <source>
        <dbReference type="ARBA" id="ARBA00047683"/>
    </source>
</evidence>